<accession>A0A1D1V305</accession>
<dbReference type="SUPFAM" id="SSF50494">
    <property type="entry name" value="Trypsin-like serine proteases"/>
    <property type="match status" value="1"/>
</dbReference>
<dbReference type="InterPro" id="IPR001254">
    <property type="entry name" value="Trypsin_dom"/>
</dbReference>
<evidence type="ECO:0000313" key="4">
    <source>
        <dbReference type="EMBL" id="GAU93967.1"/>
    </source>
</evidence>
<comment type="caution">
    <text evidence="4">The sequence shown here is derived from an EMBL/GenBank/DDBJ whole genome shotgun (WGS) entry which is preliminary data.</text>
</comment>
<dbReference type="GO" id="GO:0006508">
    <property type="term" value="P:proteolysis"/>
    <property type="evidence" value="ECO:0007669"/>
    <property type="project" value="InterPro"/>
</dbReference>
<proteinExistence type="inferred from homology"/>
<sequence>MRTVCRNSDVNHPTQLDHIFVSVGASSFPKPSSANTGCGSFRKVSRVIINPDAAFITKGDSPEFLGIANDLALIELEEPLDLDMGCICAICLLDERPAAGEECIISGYGCQDAECQSPPPHSLSWMKVPIVAKNDDRCQHGSTQLSTDSLVCIESTTDQDACQGDSGGPLSCYEKSTEKFYLAGATSYGFGGNGRSCAAGQLARYTDVIYFLDWIRSVIGNDQN</sequence>
<dbReference type="SMART" id="SM00020">
    <property type="entry name" value="Tryp_SPc"/>
    <property type="match status" value="1"/>
</dbReference>
<dbReference type="PROSITE" id="PS00135">
    <property type="entry name" value="TRYPSIN_SER"/>
    <property type="match status" value="1"/>
</dbReference>
<dbReference type="GO" id="GO:0004252">
    <property type="term" value="F:serine-type endopeptidase activity"/>
    <property type="evidence" value="ECO:0007669"/>
    <property type="project" value="InterPro"/>
</dbReference>
<feature type="domain" description="Peptidase S1" evidence="3">
    <location>
        <begin position="5"/>
        <end position="220"/>
    </location>
</feature>
<name>A0A1D1V305_RAMVA</name>
<dbReference type="InterPro" id="IPR001314">
    <property type="entry name" value="Peptidase_S1A"/>
</dbReference>
<protein>
    <recommendedName>
        <fullName evidence="3">Peptidase S1 domain-containing protein</fullName>
    </recommendedName>
</protein>
<dbReference type="Proteomes" id="UP000186922">
    <property type="component" value="Unassembled WGS sequence"/>
</dbReference>
<dbReference type="PRINTS" id="PR00722">
    <property type="entry name" value="CHYMOTRYPSIN"/>
</dbReference>
<dbReference type="InterPro" id="IPR043504">
    <property type="entry name" value="Peptidase_S1_PA_chymotrypsin"/>
</dbReference>
<dbReference type="OrthoDB" id="6380398at2759"/>
<evidence type="ECO:0000259" key="3">
    <source>
        <dbReference type="PROSITE" id="PS50240"/>
    </source>
</evidence>
<evidence type="ECO:0000256" key="1">
    <source>
        <dbReference type="ARBA" id="ARBA00023157"/>
    </source>
</evidence>
<keyword evidence="1" id="KW-1015">Disulfide bond</keyword>
<evidence type="ECO:0000313" key="5">
    <source>
        <dbReference type="Proteomes" id="UP000186922"/>
    </source>
</evidence>
<dbReference type="InterPro" id="IPR033116">
    <property type="entry name" value="TRYPSIN_SER"/>
</dbReference>
<dbReference type="PANTHER" id="PTHR24256">
    <property type="entry name" value="TRYPTASE-RELATED"/>
    <property type="match status" value="1"/>
</dbReference>
<dbReference type="InterPro" id="IPR051487">
    <property type="entry name" value="Ser/Thr_Proteases_Immune/Dev"/>
</dbReference>
<evidence type="ECO:0000256" key="2">
    <source>
        <dbReference type="ARBA" id="ARBA00024195"/>
    </source>
</evidence>
<keyword evidence="5" id="KW-1185">Reference proteome</keyword>
<gene>
    <name evidence="4" type="primary">RvY_05817-1</name>
    <name evidence="4" type="synonym">RvY_05817.1</name>
    <name evidence="4" type="ORF">RvY_05817</name>
</gene>
<dbReference type="STRING" id="947166.A0A1D1V305"/>
<reference evidence="4 5" key="1">
    <citation type="journal article" date="2016" name="Nat. Commun.">
        <title>Extremotolerant tardigrade genome and improved radiotolerance of human cultured cells by tardigrade-unique protein.</title>
        <authorList>
            <person name="Hashimoto T."/>
            <person name="Horikawa D.D."/>
            <person name="Saito Y."/>
            <person name="Kuwahara H."/>
            <person name="Kozuka-Hata H."/>
            <person name="Shin-I T."/>
            <person name="Minakuchi Y."/>
            <person name="Ohishi K."/>
            <person name="Motoyama A."/>
            <person name="Aizu T."/>
            <person name="Enomoto A."/>
            <person name="Kondo K."/>
            <person name="Tanaka S."/>
            <person name="Hara Y."/>
            <person name="Koshikawa S."/>
            <person name="Sagara H."/>
            <person name="Miura T."/>
            <person name="Yokobori S."/>
            <person name="Miyagawa K."/>
            <person name="Suzuki Y."/>
            <person name="Kubo T."/>
            <person name="Oyama M."/>
            <person name="Kohara Y."/>
            <person name="Fujiyama A."/>
            <person name="Arakawa K."/>
            <person name="Katayama T."/>
            <person name="Toyoda A."/>
            <person name="Kunieda T."/>
        </authorList>
    </citation>
    <scope>NUCLEOTIDE SEQUENCE [LARGE SCALE GENOMIC DNA]</scope>
    <source>
        <strain evidence="4 5">YOKOZUNA-1</strain>
    </source>
</reference>
<dbReference type="InterPro" id="IPR009003">
    <property type="entry name" value="Peptidase_S1_PA"/>
</dbReference>
<dbReference type="AlphaFoldDB" id="A0A1D1V305"/>
<organism evidence="4 5">
    <name type="scientific">Ramazzottius varieornatus</name>
    <name type="common">Water bear</name>
    <name type="synonym">Tardigrade</name>
    <dbReference type="NCBI Taxonomy" id="947166"/>
    <lineage>
        <taxon>Eukaryota</taxon>
        <taxon>Metazoa</taxon>
        <taxon>Ecdysozoa</taxon>
        <taxon>Tardigrada</taxon>
        <taxon>Eutardigrada</taxon>
        <taxon>Parachela</taxon>
        <taxon>Hypsibioidea</taxon>
        <taxon>Ramazzottiidae</taxon>
        <taxon>Ramazzottius</taxon>
    </lineage>
</organism>
<dbReference type="PROSITE" id="PS50240">
    <property type="entry name" value="TRYPSIN_DOM"/>
    <property type="match status" value="1"/>
</dbReference>
<dbReference type="Gene3D" id="2.40.10.10">
    <property type="entry name" value="Trypsin-like serine proteases"/>
    <property type="match status" value="1"/>
</dbReference>
<comment type="similarity">
    <text evidence="2">Belongs to the peptidase S1 family. CLIP subfamily.</text>
</comment>
<dbReference type="EMBL" id="BDGG01000002">
    <property type="protein sequence ID" value="GAU93967.1"/>
    <property type="molecule type" value="Genomic_DNA"/>
</dbReference>
<dbReference type="Pfam" id="PF00089">
    <property type="entry name" value="Trypsin"/>
    <property type="match status" value="1"/>
</dbReference>